<keyword evidence="5" id="KW-0346">Stress response</keyword>
<keyword evidence="3" id="KW-0472">Membrane</keyword>
<comment type="similarity">
    <text evidence="1">Belongs to the small heat shock protein (HSP20) family.</text>
</comment>
<gene>
    <name evidence="6" type="ORF">D0Y65_041658</name>
    <name evidence="5" type="ORF">glysoja_046960</name>
</gene>
<evidence type="ECO:0000256" key="3">
    <source>
        <dbReference type="SAM" id="Phobius"/>
    </source>
</evidence>
<evidence type="ECO:0000313" key="5">
    <source>
        <dbReference type="EMBL" id="KHN19174.1"/>
    </source>
</evidence>
<feature type="compositionally biased region" description="Polar residues" evidence="2">
    <location>
        <begin position="110"/>
        <end position="122"/>
    </location>
</feature>
<feature type="compositionally biased region" description="Basic and acidic residues" evidence="2">
    <location>
        <begin position="430"/>
        <end position="449"/>
    </location>
</feature>
<evidence type="ECO:0000256" key="2">
    <source>
        <dbReference type="SAM" id="MobiDB-lite"/>
    </source>
</evidence>
<feature type="compositionally biased region" description="Basic and acidic residues" evidence="2">
    <location>
        <begin position="360"/>
        <end position="395"/>
    </location>
</feature>
<evidence type="ECO:0000256" key="1">
    <source>
        <dbReference type="PROSITE-ProRule" id="PRU00285"/>
    </source>
</evidence>
<keyword evidence="7" id="KW-1185">Reference proteome</keyword>
<accession>A0A0B2QG57</accession>
<dbReference type="Gramene" id="XM_028347340.1">
    <property type="protein sequence ID" value="XP_028203141.1"/>
    <property type="gene ID" value="LOC114387197"/>
</dbReference>
<dbReference type="InterPro" id="IPR008978">
    <property type="entry name" value="HSP20-like_chaperone"/>
</dbReference>
<name>A0A0B2QG57_GLYSO</name>
<evidence type="ECO:0000259" key="4">
    <source>
        <dbReference type="PROSITE" id="PS01031"/>
    </source>
</evidence>
<feature type="compositionally biased region" description="Basic and acidic residues" evidence="2">
    <location>
        <begin position="253"/>
        <end position="262"/>
    </location>
</feature>
<feature type="compositionally biased region" description="Basic and acidic residues" evidence="2">
    <location>
        <begin position="405"/>
        <end position="418"/>
    </location>
</feature>
<feature type="compositionally biased region" description="Basic and acidic residues" evidence="2">
    <location>
        <begin position="207"/>
        <end position="216"/>
    </location>
</feature>
<feature type="region of interest" description="Disordered" evidence="2">
    <location>
        <begin position="110"/>
        <end position="452"/>
    </location>
</feature>
<dbReference type="InterPro" id="IPR002068">
    <property type="entry name" value="A-crystallin/Hsp20_dom"/>
</dbReference>
<dbReference type="AlphaFoldDB" id="A0A0B2QG57"/>
<organism evidence="5">
    <name type="scientific">Glycine soja</name>
    <name type="common">Wild soybean</name>
    <dbReference type="NCBI Taxonomy" id="3848"/>
    <lineage>
        <taxon>Eukaryota</taxon>
        <taxon>Viridiplantae</taxon>
        <taxon>Streptophyta</taxon>
        <taxon>Embryophyta</taxon>
        <taxon>Tracheophyta</taxon>
        <taxon>Spermatophyta</taxon>
        <taxon>Magnoliopsida</taxon>
        <taxon>eudicotyledons</taxon>
        <taxon>Gunneridae</taxon>
        <taxon>Pentapetalae</taxon>
        <taxon>rosids</taxon>
        <taxon>fabids</taxon>
        <taxon>Fabales</taxon>
        <taxon>Fabaceae</taxon>
        <taxon>Papilionoideae</taxon>
        <taxon>50 kb inversion clade</taxon>
        <taxon>NPAAA clade</taxon>
        <taxon>indigoferoid/millettioid clade</taxon>
        <taxon>Phaseoleae</taxon>
        <taxon>Glycine</taxon>
        <taxon>Glycine subgen. Soja</taxon>
    </lineage>
</organism>
<feature type="compositionally biased region" description="Low complexity" evidence="2">
    <location>
        <begin position="293"/>
        <end position="302"/>
    </location>
</feature>
<feature type="compositionally biased region" description="Basic and acidic residues" evidence="2">
    <location>
        <begin position="328"/>
        <end position="343"/>
    </location>
</feature>
<evidence type="ECO:0000313" key="6">
    <source>
        <dbReference type="EMBL" id="RZB65690.1"/>
    </source>
</evidence>
<dbReference type="SUPFAM" id="SSF49764">
    <property type="entry name" value="HSP20-like chaperones"/>
    <property type="match status" value="1"/>
</dbReference>
<reference evidence="6 7" key="2">
    <citation type="submission" date="2018-09" db="EMBL/GenBank/DDBJ databases">
        <title>A high-quality reference genome of wild soybean provides a powerful tool to mine soybean genomes.</title>
        <authorList>
            <person name="Xie M."/>
            <person name="Chung C.Y.L."/>
            <person name="Li M.-W."/>
            <person name="Wong F.-L."/>
            <person name="Chan T.-F."/>
            <person name="Lam H.-M."/>
        </authorList>
    </citation>
    <scope>NUCLEOTIDE SEQUENCE [LARGE SCALE GENOMIC DNA]</scope>
    <source>
        <strain evidence="7">cv. W05</strain>
        <tissue evidence="6">Hypocotyl of etiolated seedlings</tissue>
    </source>
</reference>
<dbReference type="Gene3D" id="2.60.40.790">
    <property type="match status" value="1"/>
</dbReference>
<keyword evidence="3" id="KW-1133">Transmembrane helix</keyword>
<feature type="compositionally biased region" description="Basic and acidic residues" evidence="2">
    <location>
        <begin position="228"/>
        <end position="244"/>
    </location>
</feature>
<dbReference type="PROSITE" id="PS01031">
    <property type="entry name" value="SHSP"/>
    <property type="match status" value="1"/>
</dbReference>
<keyword evidence="3" id="KW-0812">Transmembrane</keyword>
<dbReference type="EMBL" id="KN659290">
    <property type="protein sequence ID" value="KHN19174.1"/>
    <property type="molecule type" value="Genomic_DNA"/>
</dbReference>
<dbReference type="EMBL" id="QZWG01000015">
    <property type="protein sequence ID" value="RZB65690.1"/>
    <property type="molecule type" value="Genomic_DNA"/>
</dbReference>
<protein>
    <submittedName>
        <fullName evidence="5">22.7 kDa class IV heat shock protein</fullName>
    </submittedName>
    <submittedName>
        <fullName evidence="6">Inactive protein RESTRICTED TEV MOVEMENT 2</fullName>
    </submittedName>
</protein>
<feature type="compositionally biased region" description="Basic and acidic residues" evidence="2">
    <location>
        <begin position="147"/>
        <end position="157"/>
    </location>
</feature>
<dbReference type="Proteomes" id="UP000053555">
    <property type="component" value="Unassembled WGS sequence"/>
</dbReference>
<feature type="domain" description="SHSP" evidence="4">
    <location>
        <begin position="16"/>
        <end position="121"/>
    </location>
</feature>
<proteinExistence type="inferred from homology"/>
<feature type="transmembrane region" description="Helical" evidence="3">
    <location>
        <begin position="474"/>
        <end position="492"/>
    </location>
</feature>
<feature type="compositionally biased region" description="Basic and acidic residues" evidence="2">
    <location>
        <begin position="179"/>
        <end position="190"/>
    </location>
</feature>
<evidence type="ECO:0000313" key="7">
    <source>
        <dbReference type="Proteomes" id="UP000289340"/>
    </source>
</evidence>
<reference evidence="5" key="1">
    <citation type="submission" date="2014-07" db="EMBL/GenBank/DDBJ databases">
        <title>Identification of a novel salt tolerance gene in wild soybean by whole-genome sequencing.</title>
        <authorList>
            <person name="Lam H.-M."/>
            <person name="Qi X."/>
            <person name="Li M.-W."/>
            <person name="Liu X."/>
            <person name="Xie M."/>
            <person name="Ni M."/>
            <person name="Xu X."/>
        </authorList>
    </citation>
    <scope>NUCLEOTIDE SEQUENCE [LARGE SCALE GENOMIC DNA]</scope>
    <source>
        <tissue evidence="5">Root</tissue>
    </source>
</reference>
<sequence>MAFRQREFRPQLSVRCVYETLEPRSETKDLPEAYILRVYIPGFPRENVKITYVASSRTVRITGERPLQGNKWHKMDQSYPIPDYCEPEALQGKFEIPILTLTMPKKITSQVAPKQQEVGTSQEKGEAKPTENVQDTTPPQPTTTTSKVEEPIEEKKSVLPPSPDLKAQQKMDSQILSEPIKDQKVKEELVPKPTPPPRVATMQTYEKSQKGQEVVESKPTTTMLTKVKTAERSQKGEEEFESKSKPTMLTKVKTAERAQKGEEEFEAKPTATMLTKVNTAERPQKGEEEFEAKPTPTIITKVKTSERPQKDEEEFEAKSTPTMLTKVKTSERPQKGEEERESRPAITNVTRKLSVMEQWEENKSKEKSVEDVEKERISKKEVKDEPSELTKPEKDKEEEEDFEEKETKTEKLLAKEAESSVPKVQKKKEKQSSSRSDSKREGKSEENAMEKVGPMSQVFTKIAEGILNEEEKKIVANIGAAVLVITALGYYVSYRFAS</sequence>
<dbReference type="Proteomes" id="UP000289340">
    <property type="component" value="Chromosome 15"/>
</dbReference>